<evidence type="ECO:0000313" key="6">
    <source>
        <dbReference type="Proteomes" id="UP000070659"/>
    </source>
</evidence>
<protein>
    <recommendedName>
        <fullName evidence="7">DUF2617 domain-containing protein</fullName>
    </recommendedName>
</protein>
<dbReference type="Proteomes" id="UP000070659">
    <property type="component" value="Unassembled WGS sequence"/>
</dbReference>
<dbReference type="PATRIC" id="fig|1469144.10.peg.195"/>
<reference evidence="5" key="1">
    <citation type="submission" date="2015-02" db="EMBL/GenBank/DDBJ databases">
        <title>Physiological reanalysis, assessment of diazotrophy, and genome sequences of multiple isolates of Streptomyces thermoautotrophicus.</title>
        <authorList>
            <person name="MacKellar D.C."/>
            <person name="Lieber L."/>
            <person name="Norman J."/>
            <person name="Bolger A."/>
            <person name="Tobin C."/>
            <person name="Murray J.W."/>
            <person name="Friesen M."/>
            <person name="Prell J."/>
        </authorList>
    </citation>
    <scope>NUCLEOTIDE SEQUENCE [LARGE SCALE GENOMIC DNA]</scope>
    <source>
        <strain evidence="5">UBT1</strain>
    </source>
</reference>
<name>A0A132MM51_9ACTN</name>
<dbReference type="Pfam" id="PF10936">
    <property type="entry name" value="DUF2617"/>
    <property type="match status" value="1"/>
</dbReference>
<gene>
    <name evidence="2" type="ORF">LI90_123</name>
    <name evidence="1" type="ORF">TH66_20260</name>
    <name evidence="3" type="ORF">TR74_21105</name>
</gene>
<evidence type="ECO:0000313" key="4">
    <source>
        <dbReference type="Proteomes" id="UP000070188"/>
    </source>
</evidence>
<keyword evidence="4" id="KW-1185">Reference proteome</keyword>
<accession>A0A132MM51</accession>
<dbReference type="InterPro" id="IPR024486">
    <property type="entry name" value="DUF2617"/>
</dbReference>
<dbReference type="AlphaFoldDB" id="A0A132MM51"/>
<dbReference type="STRING" id="1469144.LI90_123"/>
<reference evidence="1 6" key="2">
    <citation type="submission" date="2015-02" db="EMBL/GenBank/DDBJ databases">
        <title>Physiological reanalysis, assessment of diazotrophy, and genome sequences of multiple isolates of Streptomyces thermoautotrophicus.</title>
        <authorList>
            <person name="MacKellar D.C."/>
            <person name="Lieber L."/>
            <person name="Norman J."/>
            <person name="Bolger A."/>
            <person name="Tobin C."/>
            <person name="Murray J.W."/>
            <person name="Prell J."/>
        </authorList>
    </citation>
    <scope>NUCLEOTIDE SEQUENCE [LARGE SCALE GENOMIC DNA]</scope>
    <source>
        <strain evidence="1 6">UBT1</strain>
    </source>
</reference>
<dbReference type="EMBL" id="LAXD01000001">
    <property type="protein sequence ID" value="KWW98501.1"/>
    <property type="molecule type" value="Genomic_DNA"/>
</dbReference>
<proteinExistence type="predicted"/>
<reference evidence="4" key="3">
    <citation type="submission" date="2015-04" db="EMBL/GenBank/DDBJ databases">
        <title>Physiological reanalysis, assessment of diazotrophy, and genome sequences of multiple isolates of Streptomyces thermoautotrophicus.</title>
        <authorList>
            <person name="MacKellar D.C."/>
            <person name="Lieber L."/>
            <person name="Norman J."/>
            <person name="Bolger A."/>
            <person name="Tobin C."/>
            <person name="Murray J.W."/>
            <person name="Chang R."/>
            <person name="Ford T."/>
            <person name="Nguyen P.Q."/>
            <person name="Woodward J."/>
            <person name="Permingeat H."/>
            <person name="Joshi N.S."/>
            <person name="Silver P.A."/>
            <person name="Usadel B."/>
            <person name="Rutherford A.W."/>
            <person name="Friesen M."/>
            <person name="Prell J."/>
        </authorList>
    </citation>
    <scope>NUCLEOTIDE SEQUENCE [LARGE SCALE GENOMIC DNA]</scope>
    <source>
        <strain evidence="4">H1</strain>
    </source>
</reference>
<sequence length="167" mass="18384">MRTALDTPYTDVCAGQLIWQLGGGPRQALAMLPLQFGDVDLELRLLGASHQVLLASPRGACVETVACVAGQPGYLPEHVSEQVEGWRYEFRAVIKKHDQEAFVREITTLTRTVEAHPAGLVGQFPGSPLAVTILLAQATRGVIGWRTWHAYPQSWEIVTTESRVEPR</sequence>
<dbReference type="EMBL" id="JYIK01001090">
    <property type="protein sequence ID" value="KWX06740.1"/>
    <property type="molecule type" value="Genomic_DNA"/>
</dbReference>
<dbReference type="Proteomes" id="UP000070598">
    <property type="component" value="Unassembled WGS sequence"/>
</dbReference>
<organism evidence="2 4">
    <name type="scientific">Carbonactinospora thermoautotrophica</name>
    <dbReference type="NCBI Taxonomy" id="1469144"/>
    <lineage>
        <taxon>Bacteria</taxon>
        <taxon>Bacillati</taxon>
        <taxon>Actinomycetota</taxon>
        <taxon>Actinomycetes</taxon>
        <taxon>Kitasatosporales</taxon>
        <taxon>Carbonactinosporaceae</taxon>
        <taxon>Carbonactinospora</taxon>
    </lineage>
</organism>
<dbReference type="OrthoDB" id="4462506at2"/>
<evidence type="ECO:0000313" key="2">
    <source>
        <dbReference type="EMBL" id="KWW98501.1"/>
    </source>
</evidence>
<comment type="caution">
    <text evidence="2">The sequence shown here is derived from an EMBL/GenBank/DDBJ whole genome shotgun (WGS) entry which is preliminary data.</text>
</comment>
<evidence type="ECO:0000313" key="1">
    <source>
        <dbReference type="EMBL" id="KWW97788.1"/>
    </source>
</evidence>
<evidence type="ECO:0008006" key="7">
    <source>
        <dbReference type="Google" id="ProtNLM"/>
    </source>
</evidence>
<evidence type="ECO:0000313" key="5">
    <source>
        <dbReference type="Proteomes" id="UP000070598"/>
    </source>
</evidence>
<reference evidence="2" key="4">
    <citation type="submission" date="2015-04" db="EMBL/GenBank/DDBJ databases">
        <title>Physiological reanalysis, assessment of diazotrophy, and genome sequences of multiple isolates of Streptomyces thermoautotrophicus.</title>
        <authorList>
            <person name="MacKellar D.C."/>
            <person name="Lieber L."/>
            <person name="Norman J."/>
            <person name="Bolger A."/>
            <person name="Tobin C."/>
            <person name="Murray J.W."/>
            <person name="Woodward J."/>
            <person name="Friesen M."/>
            <person name="Prell J."/>
        </authorList>
    </citation>
    <scope>NUCLEOTIDE SEQUENCE [LARGE SCALE GENOMIC DNA]</scope>
    <source>
        <strain evidence="2">H1</strain>
    </source>
</reference>
<dbReference type="Proteomes" id="UP000070188">
    <property type="component" value="Unassembled WGS sequence"/>
</dbReference>
<evidence type="ECO:0000313" key="3">
    <source>
        <dbReference type="EMBL" id="KWX06740.1"/>
    </source>
</evidence>
<dbReference type="EMBL" id="JYIJ01000019">
    <property type="protein sequence ID" value="KWW97788.1"/>
    <property type="molecule type" value="Genomic_DNA"/>
</dbReference>
<dbReference type="RefSeq" id="WP_066883261.1">
    <property type="nucleotide sequence ID" value="NZ_CP171739.1"/>
</dbReference>